<keyword evidence="2" id="KW-1185">Reference proteome</keyword>
<evidence type="ECO:0000313" key="1">
    <source>
        <dbReference type="EMBL" id="MDM9559407.1"/>
    </source>
</evidence>
<accession>A0ABT7W2J4</accession>
<dbReference type="EMBL" id="JAUDJE010000007">
    <property type="protein sequence ID" value="MDM9559407.1"/>
    <property type="molecule type" value="Genomic_DNA"/>
</dbReference>
<evidence type="ECO:0000313" key="2">
    <source>
        <dbReference type="Proteomes" id="UP001175604"/>
    </source>
</evidence>
<sequence>MESSDQKKNMENVPVNAGELCAQRTLREAERLLGMRCGAFSVPSAEDELRAYVARRYPKRPDRTGELLDQYFNK</sequence>
<name>A0ABT7W2J4_9BORD</name>
<dbReference type="Proteomes" id="UP001175604">
    <property type="component" value="Unassembled WGS sequence"/>
</dbReference>
<protein>
    <submittedName>
        <fullName evidence="1">Uncharacterized protein</fullName>
    </submittedName>
</protein>
<reference evidence="1" key="1">
    <citation type="submission" date="2023-06" db="EMBL/GenBank/DDBJ databases">
        <title>full genome analysis of Phenantherene degrader P3.</title>
        <authorList>
            <person name="Akbar A."/>
            <person name="Rahmeh R."/>
            <person name="Kishk M."/>
        </authorList>
    </citation>
    <scope>NUCLEOTIDE SEQUENCE</scope>
    <source>
        <strain evidence="1">P3</strain>
    </source>
</reference>
<proteinExistence type="predicted"/>
<comment type="caution">
    <text evidence="1">The sequence shown here is derived from an EMBL/GenBank/DDBJ whole genome shotgun (WGS) entry which is preliminary data.</text>
</comment>
<organism evidence="1 2">
    <name type="scientific">Bordetella petrii</name>
    <dbReference type="NCBI Taxonomy" id="94624"/>
    <lineage>
        <taxon>Bacteria</taxon>
        <taxon>Pseudomonadati</taxon>
        <taxon>Pseudomonadota</taxon>
        <taxon>Betaproteobacteria</taxon>
        <taxon>Burkholderiales</taxon>
        <taxon>Alcaligenaceae</taxon>
        <taxon>Bordetella</taxon>
    </lineage>
</organism>
<dbReference type="RefSeq" id="WP_141218102.1">
    <property type="nucleotide sequence ID" value="NZ_JAUDJE010000007.1"/>
</dbReference>
<gene>
    <name evidence="1" type="ORF">QUC21_10230</name>
</gene>